<dbReference type="KEGG" id="trz:GWP43_11680"/>
<dbReference type="EMBL" id="CP048020">
    <property type="protein sequence ID" value="QHX43995.1"/>
    <property type="molecule type" value="Genomic_DNA"/>
</dbReference>
<reference evidence="1 2" key="1">
    <citation type="submission" date="2020-01" db="EMBL/GenBank/DDBJ databases">
        <title>Complete genome sequence of a human oral phylogroup 1 Treponema sp. strain ATCC 700766, originally isolated from periodontitis dental plaque.</title>
        <authorList>
            <person name="Chan Y."/>
            <person name="Huo Y.-B."/>
            <person name="Yu X.-L."/>
            <person name="Zeng H."/>
            <person name="Leung W.-K."/>
            <person name="Watt R.M."/>
        </authorList>
    </citation>
    <scope>NUCLEOTIDE SEQUENCE [LARGE SCALE GENOMIC DNA]</scope>
    <source>
        <strain evidence="1 2">OMZ 804</strain>
    </source>
</reference>
<protein>
    <recommendedName>
        <fullName evidence="3">DUF4143 domain-containing protein</fullName>
    </recommendedName>
</protein>
<dbReference type="RefSeq" id="WP_162664295.1">
    <property type="nucleotide sequence ID" value="NZ_CP048020.1"/>
</dbReference>
<dbReference type="Proteomes" id="UP000464374">
    <property type="component" value="Chromosome"/>
</dbReference>
<evidence type="ECO:0000313" key="1">
    <source>
        <dbReference type="EMBL" id="QHX43995.1"/>
    </source>
</evidence>
<gene>
    <name evidence="1" type="ORF">GWP43_11680</name>
</gene>
<sequence>MITATGRELYYHTWEKLGSTHYYEVDFLISDNSKISAFEVKSSGTGKHESIGAFAKKFSANVGALYVLSQKDVSTEGALQKKPVYLTPFLVQ</sequence>
<organism evidence="1 2">
    <name type="scientific">Treponema vincentii</name>
    <dbReference type="NCBI Taxonomy" id="69710"/>
    <lineage>
        <taxon>Bacteria</taxon>
        <taxon>Pseudomonadati</taxon>
        <taxon>Spirochaetota</taxon>
        <taxon>Spirochaetia</taxon>
        <taxon>Spirochaetales</taxon>
        <taxon>Treponemataceae</taxon>
        <taxon>Treponema</taxon>
    </lineage>
</organism>
<proteinExistence type="predicted"/>
<name>A0A6P1Y397_9SPIR</name>
<evidence type="ECO:0000313" key="2">
    <source>
        <dbReference type="Proteomes" id="UP000464374"/>
    </source>
</evidence>
<evidence type="ECO:0008006" key="3">
    <source>
        <dbReference type="Google" id="ProtNLM"/>
    </source>
</evidence>
<accession>A0A6P1Y397</accession>
<dbReference type="AlphaFoldDB" id="A0A6P1Y397"/>